<sequence>MMHSNATKKWFTKEMVSLLGFQEVEDIVGHVIGNLHTKDQVDIYLSDLCGVPIARIDPISKRLFSRCDSSRQSQGRETAIPPLAMANKRVEGSIKTPKKCDSNTVYGQKINCLRCGKVEVNGGRKCAYCEAKLVYERMDSTTILMVVSKMPAGAWKSAKQRCKQPPSPTQESKCEDIASALEKKLMKEKLHFSVRSKKKSIIVTSFAVVDIHESFA</sequence>
<name>F0WGX6_9STRA</name>
<proteinExistence type="predicted"/>
<protein>
    <submittedName>
        <fullName evidence="1">Uncharacterized protein AlNc14C95G5852</fullName>
    </submittedName>
</protein>
<reference evidence="1" key="1">
    <citation type="journal article" date="2011" name="PLoS Biol.">
        <title>Gene gain and loss during evolution of obligate parasitism in the white rust pathogen of Arabidopsis thaliana.</title>
        <authorList>
            <person name="Kemen E."/>
            <person name="Gardiner A."/>
            <person name="Schultz-Larsen T."/>
            <person name="Kemen A.C."/>
            <person name="Balmuth A.L."/>
            <person name="Robert-Seilaniantz A."/>
            <person name="Bailey K."/>
            <person name="Holub E."/>
            <person name="Studholme D.J."/>
            <person name="Maclean D."/>
            <person name="Jones J.D."/>
        </authorList>
    </citation>
    <scope>NUCLEOTIDE SEQUENCE</scope>
</reference>
<dbReference type="EMBL" id="FR824140">
    <property type="protein sequence ID" value="CCA20491.1"/>
    <property type="molecule type" value="Genomic_DNA"/>
</dbReference>
<accession>F0WGX6</accession>
<evidence type="ECO:0000313" key="1">
    <source>
        <dbReference type="EMBL" id="CCA20491.1"/>
    </source>
</evidence>
<dbReference type="HOGENOM" id="CLU_1279665_0_0_1"/>
<organism evidence="1">
    <name type="scientific">Albugo laibachii Nc14</name>
    <dbReference type="NCBI Taxonomy" id="890382"/>
    <lineage>
        <taxon>Eukaryota</taxon>
        <taxon>Sar</taxon>
        <taxon>Stramenopiles</taxon>
        <taxon>Oomycota</taxon>
        <taxon>Peronosporomycetes</taxon>
        <taxon>Albuginales</taxon>
        <taxon>Albuginaceae</taxon>
        <taxon>Albugo</taxon>
    </lineage>
</organism>
<dbReference type="AlphaFoldDB" id="F0WGX6"/>
<reference evidence="1" key="2">
    <citation type="submission" date="2011-02" db="EMBL/GenBank/DDBJ databases">
        <authorList>
            <person name="MacLean D."/>
        </authorList>
    </citation>
    <scope>NUCLEOTIDE SEQUENCE</scope>
</reference>
<gene>
    <name evidence="1" type="primary">AlNc14C95G5852</name>
    <name evidence="1" type="ORF">ALNC14_066340</name>
</gene>